<dbReference type="InterPro" id="IPR022033">
    <property type="entry name" value="Rav1p_C"/>
</dbReference>
<name>A0ABP0CL04_9PEZI</name>
<dbReference type="InterPro" id="IPR015943">
    <property type="entry name" value="WD40/YVTN_repeat-like_dom_sf"/>
</dbReference>
<dbReference type="SUPFAM" id="SSF50978">
    <property type="entry name" value="WD40 repeat-like"/>
    <property type="match status" value="1"/>
</dbReference>
<keyword evidence="3" id="KW-1185">Reference proteome</keyword>
<accession>A0ABP0CL04</accession>
<proteinExistence type="predicted"/>
<dbReference type="InterPro" id="IPR052208">
    <property type="entry name" value="DmX-like/RAVE_component"/>
</dbReference>
<dbReference type="PANTHER" id="PTHR13950:SF9">
    <property type="entry name" value="RABCONNECTIN-3A"/>
    <property type="match status" value="1"/>
</dbReference>
<dbReference type="PANTHER" id="PTHR13950">
    <property type="entry name" value="RABCONNECTIN-RELATED"/>
    <property type="match status" value="1"/>
</dbReference>
<protein>
    <submittedName>
        <fullName evidence="2">Regulator of (H+)-ATPase in vacuolar membrane</fullName>
    </submittedName>
</protein>
<dbReference type="EMBL" id="CAWUHD010000114">
    <property type="protein sequence ID" value="CAK7232764.1"/>
    <property type="molecule type" value="Genomic_DNA"/>
</dbReference>
<dbReference type="Proteomes" id="UP001642482">
    <property type="component" value="Unassembled WGS sequence"/>
</dbReference>
<organism evidence="2 3">
    <name type="scientific">Sporothrix eucalyptigena</name>
    <dbReference type="NCBI Taxonomy" id="1812306"/>
    <lineage>
        <taxon>Eukaryota</taxon>
        <taxon>Fungi</taxon>
        <taxon>Dikarya</taxon>
        <taxon>Ascomycota</taxon>
        <taxon>Pezizomycotina</taxon>
        <taxon>Sordariomycetes</taxon>
        <taxon>Sordariomycetidae</taxon>
        <taxon>Ophiostomatales</taxon>
        <taxon>Ophiostomataceae</taxon>
        <taxon>Sporothrix</taxon>
    </lineage>
</organism>
<feature type="domain" description="RAVE complex protein Rav1 C-terminal" evidence="1">
    <location>
        <begin position="318"/>
        <end position="463"/>
    </location>
</feature>
<gene>
    <name evidence="2" type="primary">RAV1</name>
    <name evidence="2" type="ORF">SEUCBS140593_008374</name>
</gene>
<evidence type="ECO:0000313" key="3">
    <source>
        <dbReference type="Proteomes" id="UP001642482"/>
    </source>
</evidence>
<dbReference type="Pfam" id="PF12234">
    <property type="entry name" value="Rav1p_C"/>
    <property type="match status" value="2"/>
</dbReference>
<evidence type="ECO:0000259" key="1">
    <source>
        <dbReference type="Pfam" id="PF12234"/>
    </source>
</evidence>
<evidence type="ECO:0000313" key="2">
    <source>
        <dbReference type="EMBL" id="CAK7232764.1"/>
    </source>
</evidence>
<comment type="caution">
    <text evidence="2">The sequence shown here is derived from an EMBL/GenBank/DDBJ whole genome shotgun (WGS) entry which is preliminary data.</text>
</comment>
<dbReference type="InterPro" id="IPR036322">
    <property type="entry name" value="WD40_repeat_dom_sf"/>
</dbReference>
<feature type="domain" description="RAVE complex protein Rav1 C-terminal" evidence="1">
    <location>
        <begin position="464"/>
        <end position="609"/>
    </location>
</feature>
<sequence>MKAVLPGKPEPRLQALATGFWDSRRVIAYITGNALAILSDYNTLQQTIYDDDETPLEAVSFDETTGWIATCTDRVVRVYQPAGVLEGSLRWALQCSFNPDIRNTTGGDSDSTTAGVYPLTLSWGASKELVVGHHALALFHAGPSPVCLWRKSVASVIKQACFSYDSSYIACVGYTDRLVKIWRRLNFDSDNARFDFFYLQHPHAVTNLQWRAPYHVGHTIDHVLYTFCADNVLRIWTKADVHCTTQQQLFLWGTVDLAASLQASALSNGAVEFCRFDLGDAGDLAYVLPVDPAGASPVISGFLDVFARDVAISYTKSGKVEFWTARVNHGEKRVEWLSTSSMETGIQDPSLVSGSTRKKAALVNDRRSVVTIWDIQGAQLEYEGSFESHDTVQDLDWTSTPDSQSILAVGFPHRVLLLSQLRYDYLNKGPAWAIVREVNIRDHTPHPIGDSTWLGDGDLVIGADAVNVCLNQLKDLQLAITIARVYEGDHGPVLKRLLEDEVLTVAAQEGNRWLASWAFWMLHRRDMSVRALITPVYTLIETPCSPDLKSKLFLTDDPALVILYAQLRQKTLQTLRGASKVTPKVEWELVLHSARLYGRMGCDLLGIDLVRNWEFLHPRPASSAERNGVHPLQMLRRRSSLVVADLPVSHIADQLPADLRMGGMPKMAPTVFEEPDTNSLLDSFGF</sequence>
<reference evidence="2 3" key="1">
    <citation type="submission" date="2024-01" db="EMBL/GenBank/DDBJ databases">
        <authorList>
            <person name="Allen C."/>
            <person name="Tagirdzhanova G."/>
        </authorList>
    </citation>
    <scope>NUCLEOTIDE SEQUENCE [LARGE SCALE GENOMIC DNA]</scope>
</reference>
<dbReference type="Gene3D" id="2.130.10.10">
    <property type="entry name" value="YVTN repeat-like/Quinoprotein amine dehydrogenase"/>
    <property type="match status" value="1"/>
</dbReference>